<feature type="domain" description="Glycosyl transferase family 51" evidence="16">
    <location>
        <begin position="73"/>
        <end position="245"/>
    </location>
</feature>
<gene>
    <name evidence="17" type="ORF">JIN82_08085</name>
</gene>
<organism evidence="17 18">
    <name type="scientific">Persicirhabdus sediminis</name>
    <dbReference type="NCBI Taxonomy" id="454144"/>
    <lineage>
        <taxon>Bacteria</taxon>
        <taxon>Pseudomonadati</taxon>
        <taxon>Verrucomicrobiota</taxon>
        <taxon>Verrucomicrobiia</taxon>
        <taxon>Verrucomicrobiales</taxon>
        <taxon>Verrucomicrobiaceae</taxon>
        <taxon>Persicirhabdus</taxon>
    </lineage>
</organism>
<dbReference type="Gene3D" id="3.40.710.10">
    <property type="entry name" value="DD-peptidase/beta-lactamase superfamily"/>
    <property type="match status" value="2"/>
</dbReference>
<keyword evidence="12" id="KW-0961">Cell wall biogenesis/degradation</keyword>
<keyword evidence="5" id="KW-0645">Protease</keyword>
<dbReference type="InterPro" id="IPR012338">
    <property type="entry name" value="Beta-lactam/transpept-like"/>
</dbReference>
<keyword evidence="15" id="KW-0472">Membrane</keyword>
<comment type="pathway">
    <text evidence="1">Cell wall biogenesis; peptidoglycan biosynthesis.</text>
</comment>
<protein>
    <submittedName>
        <fullName evidence="17">Transglycosylase domain-containing protein</fullName>
    </submittedName>
</protein>
<comment type="caution">
    <text evidence="17">The sequence shown here is derived from an EMBL/GenBank/DDBJ whole genome shotgun (WGS) entry which is preliminary data.</text>
</comment>
<evidence type="ECO:0000256" key="5">
    <source>
        <dbReference type="ARBA" id="ARBA00022670"/>
    </source>
</evidence>
<comment type="catalytic activity">
    <reaction evidence="13">
        <text>Preferential cleavage: (Ac)2-L-Lys-D-Ala-|-D-Ala. Also transpeptidation of peptidyl-alanyl moieties that are N-acyl substituents of D-alanine.</text>
        <dbReference type="EC" id="3.4.16.4"/>
    </reaction>
</comment>
<dbReference type="InterPro" id="IPR036950">
    <property type="entry name" value="PBP_transglycosylase"/>
</dbReference>
<dbReference type="GO" id="GO:0071555">
    <property type="term" value="P:cell wall organization"/>
    <property type="evidence" value="ECO:0007669"/>
    <property type="project" value="UniProtKB-KW"/>
</dbReference>
<dbReference type="GO" id="GO:0009252">
    <property type="term" value="P:peptidoglycan biosynthetic process"/>
    <property type="evidence" value="ECO:0007669"/>
    <property type="project" value="UniProtKB-KW"/>
</dbReference>
<dbReference type="FunFam" id="1.10.3810.10:FF:000001">
    <property type="entry name" value="Penicillin-binding protein 1A"/>
    <property type="match status" value="1"/>
</dbReference>
<feature type="transmembrane region" description="Helical" evidence="15">
    <location>
        <begin position="24"/>
        <end position="47"/>
    </location>
</feature>
<evidence type="ECO:0000256" key="12">
    <source>
        <dbReference type="ARBA" id="ARBA00023316"/>
    </source>
</evidence>
<evidence type="ECO:0000256" key="6">
    <source>
        <dbReference type="ARBA" id="ARBA00022676"/>
    </source>
</evidence>
<dbReference type="AlphaFoldDB" id="A0A8J7ME75"/>
<evidence type="ECO:0000256" key="9">
    <source>
        <dbReference type="ARBA" id="ARBA00022960"/>
    </source>
</evidence>
<keyword evidence="11" id="KW-0511">Multifunctional enzyme</keyword>
<keyword evidence="9" id="KW-0133">Cell shape</keyword>
<name>A0A8J7ME75_9BACT</name>
<dbReference type="RefSeq" id="WP_200311122.1">
    <property type="nucleotide sequence ID" value="NZ_JAENIM010000039.1"/>
</dbReference>
<evidence type="ECO:0000256" key="8">
    <source>
        <dbReference type="ARBA" id="ARBA00022801"/>
    </source>
</evidence>
<reference evidence="17" key="1">
    <citation type="submission" date="2021-01" db="EMBL/GenBank/DDBJ databases">
        <title>Modified the classification status of verrucomicrobia.</title>
        <authorList>
            <person name="Feng X."/>
        </authorList>
    </citation>
    <scope>NUCLEOTIDE SEQUENCE</scope>
    <source>
        <strain evidence="17">_KCTC 22039</strain>
    </source>
</reference>
<dbReference type="PANTHER" id="PTHR32282:SF33">
    <property type="entry name" value="PEPTIDOGLYCAN GLYCOSYLTRANSFERASE"/>
    <property type="match status" value="1"/>
</dbReference>
<keyword evidence="7" id="KW-0808">Transferase</keyword>
<dbReference type="InterPro" id="IPR023346">
    <property type="entry name" value="Lysozyme-like_dom_sf"/>
</dbReference>
<comment type="catalytic activity">
    <reaction evidence="14">
        <text>[GlcNAc-(1-&gt;4)-Mur2Ac(oyl-L-Ala-gamma-D-Glu-L-Lys-D-Ala-D-Ala)](n)-di-trans,octa-cis-undecaprenyl diphosphate + beta-D-GlcNAc-(1-&gt;4)-Mur2Ac(oyl-L-Ala-gamma-D-Glu-L-Lys-D-Ala-D-Ala)-di-trans,octa-cis-undecaprenyl diphosphate = [GlcNAc-(1-&gt;4)-Mur2Ac(oyl-L-Ala-gamma-D-Glu-L-Lys-D-Ala-D-Ala)](n+1)-di-trans,octa-cis-undecaprenyl diphosphate + di-trans,octa-cis-undecaprenyl diphosphate + H(+)</text>
        <dbReference type="Rhea" id="RHEA:23708"/>
        <dbReference type="Rhea" id="RHEA-COMP:9602"/>
        <dbReference type="Rhea" id="RHEA-COMP:9603"/>
        <dbReference type="ChEBI" id="CHEBI:15378"/>
        <dbReference type="ChEBI" id="CHEBI:58405"/>
        <dbReference type="ChEBI" id="CHEBI:60033"/>
        <dbReference type="ChEBI" id="CHEBI:78435"/>
        <dbReference type="EC" id="2.4.99.28"/>
    </reaction>
</comment>
<dbReference type="GO" id="GO:0006508">
    <property type="term" value="P:proteolysis"/>
    <property type="evidence" value="ECO:0007669"/>
    <property type="project" value="UniProtKB-KW"/>
</dbReference>
<dbReference type="InterPro" id="IPR001264">
    <property type="entry name" value="Glyco_trans_51"/>
</dbReference>
<keyword evidence="15" id="KW-1133">Transmembrane helix</keyword>
<evidence type="ECO:0000256" key="15">
    <source>
        <dbReference type="SAM" id="Phobius"/>
    </source>
</evidence>
<dbReference type="GO" id="GO:0008955">
    <property type="term" value="F:peptidoglycan glycosyltransferase activity"/>
    <property type="evidence" value="ECO:0007669"/>
    <property type="project" value="UniProtKB-EC"/>
</dbReference>
<dbReference type="Gene3D" id="1.10.3810.10">
    <property type="entry name" value="Biosynthetic peptidoglycan transglycosylase-like"/>
    <property type="match status" value="1"/>
</dbReference>
<comment type="similarity">
    <text evidence="2">In the C-terminal section; belongs to the transpeptidase family.</text>
</comment>
<evidence type="ECO:0000256" key="3">
    <source>
        <dbReference type="ARBA" id="ARBA00007739"/>
    </source>
</evidence>
<keyword evidence="10" id="KW-0573">Peptidoglycan synthesis</keyword>
<keyword evidence="6" id="KW-0328">Glycosyltransferase</keyword>
<accession>A0A8J7ME75</accession>
<evidence type="ECO:0000256" key="1">
    <source>
        <dbReference type="ARBA" id="ARBA00004752"/>
    </source>
</evidence>
<dbReference type="InterPro" id="IPR050396">
    <property type="entry name" value="Glycosyltr_51/Transpeptidase"/>
</dbReference>
<evidence type="ECO:0000256" key="4">
    <source>
        <dbReference type="ARBA" id="ARBA00022645"/>
    </source>
</evidence>
<evidence type="ECO:0000313" key="18">
    <source>
        <dbReference type="Proteomes" id="UP000624703"/>
    </source>
</evidence>
<comment type="similarity">
    <text evidence="3">In the N-terminal section; belongs to the glycosyltransferase 51 family.</text>
</comment>
<evidence type="ECO:0000256" key="13">
    <source>
        <dbReference type="ARBA" id="ARBA00034000"/>
    </source>
</evidence>
<sequence length="562" mass="62497">MSRKPENTPARFPRWQRSRLRGPVLWLVRWSCIFALIGLAIVLYYFFISLKYDLDEVAEIPARTVLLDRYNKEIGSLAGTRRQLIEREAIPKDMVNALVAREDSRFYQHRGVDVKGLARATLRNIKDRSFTQGASTLSMQLARNTFDIRAKSIHRKLLEIAITLRIESRYSKDEILTHYLNRIYFGAGCHGIEEASETYFGKSVSQLNTNQCAILAGIIRGPHIYSPFRNLEGAMNQRDDVLARMVAEGYIKSADISTITSLPIGLADPEGNRASQTFIARAVQRQLETILERNDIRDGALTIVTTLDGEMQLRAEKYFAQPISGIESGEISALQGSLMVLQPKDGSVLSMIGSRDYKVSQYNRAYNTSRDIGPLFEPFLHAAARERNKLPIKGKPLQTGRQIGPSEAVRIFRRLGFKNDMPETEDLFRGSLAANTDQLAIATATLQNSGKRAKPYLIKEIRNAHGQVVYTGTSSLTQAIHEGAAADALNSLPLVNKSHTLAGVTNSGHDSWAISSCRDYSAALWLGYDRSKKIGDATSVQKATAQLIEKILSGPPKAVIVE</sequence>
<dbReference type="GO" id="GO:0009002">
    <property type="term" value="F:serine-type D-Ala-D-Ala carboxypeptidase activity"/>
    <property type="evidence" value="ECO:0007669"/>
    <property type="project" value="UniProtKB-EC"/>
</dbReference>
<keyword evidence="15" id="KW-0812">Transmembrane</keyword>
<evidence type="ECO:0000256" key="11">
    <source>
        <dbReference type="ARBA" id="ARBA00023268"/>
    </source>
</evidence>
<evidence type="ECO:0000256" key="10">
    <source>
        <dbReference type="ARBA" id="ARBA00022984"/>
    </source>
</evidence>
<dbReference type="EMBL" id="JAENIM010000039">
    <property type="protein sequence ID" value="MBK1791108.1"/>
    <property type="molecule type" value="Genomic_DNA"/>
</dbReference>
<dbReference type="Pfam" id="PF00912">
    <property type="entry name" value="Transgly"/>
    <property type="match status" value="1"/>
</dbReference>
<evidence type="ECO:0000256" key="14">
    <source>
        <dbReference type="ARBA" id="ARBA00049902"/>
    </source>
</evidence>
<dbReference type="Proteomes" id="UP000624703">
    <property type="component" value="Unassembled WGS sequence"/>
</dbReference>
<dbReference type="GO" id="GO:0008360">
    <property type="term" value="P:regulation of cell shape"/>
    <property type="evidence" value="ECO:0007669"/>
    <property type="project" value="UniProtKB-KW"/>
</dbReference>
<proteinExistence type="inferred from homology"/>
<evidence type="ECO:0000259" key="16">
    <source>
        <dbReference type="Pfam" id="PF00912"/>
    </source>
</evidence>
<evidence type="ECO:0000256" key="2">
    <source>
        <dbReference type="ARBA" id="ARBA00007090"/>
    </source>
</evidence>
<dbReference type="SUPFAM" id="SSF53955">
    <property type="entry name" value="Lysozyme-like"/>
    <property type="match status" value="1"/>
</dbReference>
<dbReference type="SUPFAM" id="SSF56601">
    <property type="entry name" value="beta-lactamase/transpeptidase-like"/>
    <property type="match status" value="1"/>
</dbReference>
<evidence type="ECO:0000313" key="17">
    <source>
        <dbReference type="EMBL" id="MBK1791108.1"/>
    </source>
</evidence>
<keyword evidence="18" id="KW-1185">Reference proteome</keyword>
<evidence type="ECO:0000256" key="7">
    <source>
        <dbReference type="ARBA" id="ARBA00022679"/>
    </source>
</evidence>
<keyword evidence="4" id="KW-0121">Carboxypeptidase</keyword>
<dbReference type="PANTHER" id="PTHR32282">
    <property type="entry name" value="BINDING PROTEIN TRANSPEPTIDASE, PUTATIVE-RELATED"/>
    <property type="match status" value="1"/>
</dbReference>
<keyword evidence="8" id="KW-0378">Hydrolase</keyword>